<dbReference type="FunCoup" id="A0A4S2N8J4">
    <property type="interactions" value="136"/>
</dbReference>
<organism evidence="3 4">
    <name type="scientific">Ascodesmis nigricans</name>
    <dbReference type="NCBI Taxonomy" id="341454"/>
    <lineage>
        <taxon>Eukaryota</taxon>
        <taxon>Fungi</taxon>
        <taxon>Dikarya</taxon>
        <taxon>Ascomycota</taxon>
        <taxon>Pezizomycotina</taxon>
        <taxon>Pezizomycetes</taxon>
        <taxon>Pezizales</taxon>
        <taxon>Ascodesmidaceae</taxon>
        <taxon>Ascodesmis</taxon>
    </lineage>
</organism>
<dbReference type="GO" id="GO:0033617">
    <property type="term" value="P:mitochondrial respiratory chain complex IV assembly"/>
    <property type="evidence" value="ECO:0007669"/>
    <property type="project" value="TreeGrafter"/>
</dbReference>
<evidence type="ECO:0000259" key="1">
    <source>
        <dbReference type="Pfam" id="PF13824"/>
    </source>
</evidence>
<dbReference type="InterPro" id="IPR032717">
    <property type="entry name" value="Mss51_Znf"/>
</dbReference>
<protein>
    <submittedName>
        <fullName evidence="3">Uncharacterized protein</fullName>
    </submittedName>
</protein>
<dbReference type="STRING" id="341454.A0A4S2N8J4"/>
<dbReference type="PANTHER" id="PTHR28069:SF1">
    <property type="entry name" value="PROTEIN MSS51, MITOCHONDRIAL"/>
    <property type="match status" value="1"/>
</dbReference>
<dbReference type="OrthoDB" id="5282002at2759"/>
<dbReference type="Pfam" id="PF13824">
    <property type="entry name" value="zf-Mss51"/>
    <property type="match status" value="1"/>
</dbReference>
<feature type="domain" description="Mitochondrial splicing suppressor 51 zinc-finger" evidence="1">
    <location>
        <begin position="113"/>
        <end position="170"/>
    </location>
</feature>
<feature type="domain" description="Mitochondrial splicing suppressor 51-like C-terminal" evidence="2">
    <location>
        <begin position="267"/>
        <end position="450"/>
    </location>
</feature>
<reference evidence="3 4" key="1">
    <citation type="submission" date="2019-04" db="EMBL/GenBank/DDBJ databases">
        <title>Comparative genomics and transcriptomics to analyze fruiting body development in filamentous ascomycetes.</title>
        <authorList>
            <consortium name="DOE Joint Genome Institute"/>
            <person name="Lutkenhaus R."/>
            <person name="Traeger S."/>
            <person name="Breuer J."/>
            <person name="Kuo A."/>
            <person name="Lipzen A."/>
            <person name="Pangilinan J."/>
            <person name="Dilworth D."/>
            <person name="Sandor L."/>
            <person name="Poggeler S."/>
            <person name="Barry K."/>
            <person name="Grigoriev I.V."/>
            <person name="Nowrousian M."/>
        </authorList>
    </citation>
    <scope>NUCLEOTIDE SEQUENCE [LARGE SCALE GENOMIC DNA]</scope>
    <source>
        <strain evidence="3 4">CBS 389.68</strain>
    </source>
</reference>
<accession>A0A4S2N8J4</accession>
<dbReference type="InterPro" id="IPR046824">
    <property type="entry name" value="Mss51-like_C"/>
</dbReference>
<dbReference type="PANTHER" id="PTHR28069">
    <property type="entry name" value="GH20023P"/>
    <property type="match status" value="1"/>
</dbReference>
<proteinExistence type="predicted"/>
<evidence type="ECO:0000313" key="4">
    <source>
        <dbReference type="Proteomes" id="UP000298138"/>
    </source>
</evidence>
<dbReference type="Proteomes" id="UP000298138">
    <property type="component" value="Unassembled WGS sequence"/>
</dbReference>
<evidence type="ECO:0000313" key="3">
    <source>
        <dbReference type="EMBL" id="TGZ85660.1"/>
    </source>
</evidence>
<gene>
    <name evidence="3" type="ORF">EX30DRAFT_326910</name>
</gene>
<keyword evidence="4" id="KW-1185">Reference proteome</keyword>
<dbReference type="SUPFAM" id="SSF144232">
    <property type="entry name" value="HIT/MYND zinc finger-like"/>
    <property type="match status" value="1"/>
</dbReference>
<dbReference type="GO" id="GO:0005739">
    <property type="term" value="C:mitochondrion"/>
    <property type="evidence" value="ECO:0007669"/>
    <property type="project" value="GOC"/>
</dbReference>
<dbReference type="Pfam" id="PF20179">
    <property type="entry name" value="MSS51_C"/>
    <property type="match status" value="1"/>
</dbReference>
<dbReference type="AlphaFoldDB" id="A0A4S2N8J4"/>
<name>A0A4S2N8J4_9PEZI</name>
<dbReference type="InParanoid" id="A0A4S2N8J4"/>
<sequence length="491" mass="56459">MRALASPRAFALRPFALRPQSRVVARPLLRYSSSTSESTPEKRTPIPSEFVHQHVPPASPMYEVYPETAPGIHAGVNDNPSVLLKPNNLFHAMDASPVLSMRQRADYIKKNAYCPHPEHHENSSPQHIRWTCPDCGVPTYCSKEHWEDDYEQHLLICDTLKEANEDDHDLRSGRFFPEFEYPGEQMEEQLVNFTNWDTYLYTRDFRAIDDDRQMRQVTRLLTYPTTVASVIHELSPYSVRNRLTKEGLRSMAALRYTLHPLLTGAGQTVQQIRATPPPVRLFILGARAESSLPRDVWYQLSYLFPRATFHLHFIGPESMTNREAEYPLPDRTSLNPFGAVVERVDFRMKISTFVEYFDTLHEAGTFEPFDPYFDCFVMFHPGLGHPGSRAEWEGTLPRLLQTKCPIIATGYTEEDLWRDVNWVNDKCKGEFDVLLEPGENTFKSLRWDINDNDPTDLSQGNYGLWAFRGKRYEATTHDDKQEGPTGGTPAQ</sequence>
<evidence type="ECO:0000259" key="2">
    <source>
        <dbReference type="Pfam" id="PF20179"/>
    </source>
</evidence>
<dbReference type="EMBL" id="ML220112">
    <property type="protein sequence ID" value="TGZ85660.1"/>
    <property type="molecule type" value="Genomic_DNA"/>
</dbReference>